<reference evidence="15 16" key="1">
    <citation type="submission" date="2015-09" db="EMBL/GenBank/DDBJ databases">
        <title>Draft genome of the scarab beetle Oryctes borbonicus.</title>
        <authorList>
            <person name="Meyer J.M."/>
            <person name="Markov G.V."/>
            <person name="Baskaran P."/>
            <person name="Herrmann M."/>
            <person name="Sommer R.J."/>
            <person name="Roedelsperger C."/>
        </authorList>
    </citation>
    <scope>NUCLEOTIDE SEQUENCE [LARGE SCALE GENOMIC DNA]</scope>
    <source>
        <strain evidence="15">OB123</strain>
        <tissue evidence="15">Whole animal</tissue>
    </source>
</reference>
<dbReference type="SUPFAM" id="SSF48264">
    <property type="entry name" value="Cytochrome P450"/>
    <property type="match status" value="1"/>
</dbReference>
<keyword evidence="14" id="KW-1133">Transmembrane helix</keyword>
<keyword evidence="16" id="KW-1185">Reference proteome</keyword>
<comment type="function">
    <text evidence="2">May be involved in the metabolism of insect hormones and in the breakdown of synthetic insecticides.</text>
</comment>
<keyword evidence="13 14" id="KW-0472">Membrane</keyword>
<dbReference type="PANTHER" id="PTHR24292">
    <property type="entry name" value="CYTOCHROME P450"/>
    <property type="match status" value="1"/>
</dbReference>
<evidence type="ECO:0000256" key="8">
    <source>
        <dbReference type="ARBA" id="ARBA00022824"/>
    </source>
</evidence>
<gene>
    <name evidence="15" type="ORF">AMK59_4482</name>
</gene>
<comment type="subcellular location">
    <subcellularLocation>
        <location evidence="4">Endoplasmic reticulum membrane</location>
        <topology evidence="4">Peripheral membrane protein</topology>
    </subcellularLocation>
    <subcellularLocation>
        <location evidence="3">Microsome membrane</location>
        <topology evidence="3">Peripheral membrane protein</topology>
    </subcellularLocation>
</comment>
<keyword evidence="7" id="KW-0479">Metal-binding</keyword>
<dbReference type="AlphaFoldDB" id="A0A0T6B5T6"/>
<evidence type="ECO:0000256" key="12">
    <source>
        <dbReference type="ARBA" id="ARBA00023033"/>
    </source>
</evidence>
<dbReference type="InterPro" id="IPR001128">
    <property type="entry name" value="Cyt_P450"/>
</dbReference>
<evidence type="ECO:0000256" key="13">
    <source>
        <dbReference type="ARBA" id="ARBA00023136"/>
    </source>
</evidence>
<proteinExistence type="inferred from homology"/>
<dbReference type="GO" id="GO:0020037">
    <property type="term" value="F:heme binding"/>
    <property type="evidence" value="ECO:0007669"/>
    <property type="project" value="InterPro"/>
</dbReference>
<dbReference type="OrthoDB" id="6743036at2759"/>
<dbReference type="InterPro" id="IPR050476">
    <property type="entry name" value="Insect_CytP450_Detox"/>
</dbReference>
<keyword evidence="12" id="KW-0503">Monooxygenase</keyword>
<protein>
    <submittedName>
        <fullName evidence="15">Cytochrome P450</fullName>
    </submittedName>
</protein>
<evidence type="ECO:0000256" key="10">
    <source>
        <dbReference type="ARBA" id="ARBA00023002"/>
    </source>
</evidence>
<dbReference type="GO" id="GO:0004497">
    <property type="term" value="F:monooxygenase activity"/>
    <property type="evidence" value="ECO:0007669"/>
    <property type="project" value="UniProtKB-KW"/>
</dbReference>
<evidence type="ECO:0000256" key="7">
    <source>
        <dbReference type="ARBA" id="ARBA00022723"/>
    </source>
</evidence>
<evidence type="ECO:0000256" key="6">
    <source>
        <dbReference type="ARBA" id="ARBA00022617"/>
    </source>
</evidence>
<evidence type="ECO:0000256" key="14">
    <source>
        <dbReference type="SAM" id="Phobius"/>
    </source>
</evidence>
<evidence type="ECO:0000256" key="3">
    <source>
        <dbReference type="ARBA" id="ARBA00004174"/>
    </source>
</evidence>
<evidence type="ECO:0000313" key="15">
    <source>
        <dbReference type="EMBL" id="KRT82523.1"/>
    </source>
</evidence>
<keyword evidence="6" id="KW-0349">Heme</keyword>
<evidence type="ECO:0000313" key="16">
    <source>
        <dbReference type="Proteomes" id="UP000051574"/>
    </source>
</evidence>
<dbReference type="PANTHER" id="PTHR24292:SF84">
    <property type="entry name" value="CYTOCHROME P450 28A5-RELATED"/>
    <property type="match status" value="1"/>
</dbReference>
<dbReference type="EMBL" id="LJIG01009716">
    <property type="protein sequence ID" value="KRT82523.1"/>
    <property type="molecule type" value="Genomic_DNA"/>
</dbReference>
<dbReference type="Gene3D" id="1.10.630.10">
    <property type="entry name" value="Cytochrome P450"/>
    <property type="match status" value="1"/>
</dbReference>
<dbReference type="GO" id="GO:0005789">
    <property type="term" value="C:endoplasmic reticulum membrane"/>
    <property type="evidence" value="ECO:0007669"/>
    <property type="project" value="UniProtKB-SubCell"/>
</dbReference>
<dbReference type="GO" id="GO:0016705">
    <property type="term" value="F:oxidoreductase activity, acting on paired donors, with incorporation or reduction of molecular oxygen"/>
    <property type="evidence" value="ECO:0007669"/>
    <property type="project" value="InterPro"/>
</dbReference>
<keyword evidence="9" id="KW-0492">Microsome</keyword>
<keyword evidence="8" id="KW-0256">Endoplasmic reticulum</keyword>
<evidence type="ECO:0000256" key="5">
    <source>
        <dbReference type="ARBA" id="ARBA00010617"/>
    </source>
</evidence>
<evidence type="ECO:0000256" key="11">
    <source>
        <dbReference type="ARBA" id="ARBA00023004"/>
    </source>
</evidence>
<keyword evidence="14" id="KW-0812">Transmembrane</keyword>
<organism evidence="15 16">
    <name type="scientific">Oryctes borbonicus</name>
    <dbReference type="NCBI Taxonomy" id="1629725"/>
    <lineage>
        <taxon>Eukaryota</taxon>
        <taxon>Metazoa</taxon>
        <taxon>Ecdysozoa</taxon>
        <taxon>Arthropoda</taxon>
        <taxon>Hexapoda</taxon>
        <taxon>Insecta</taxon>
        <taxon>Pterygota</taxon>
        <taxon>Neoptera</taxon>
        <taxon>Endopterygota</taxon>
        <taxon>Coleoptera</taxon>
        <taxon>Polyphaga</taxon>
        <taxon>Scarabaeiformia</taxon>
        <taxon>Scarabaeidae</taxon>
        <taxon>Dynastinae</taxon>
        <taxon>Oryctes</taxon>
    </lineage>
</organism>
<evidence type="ECO:0000256" key="2">
    <source>
        <dbReference type="ARBA" id="ARBA00003690"/>
    </source>
</evidence>
<comment type="similarity">
    <text evidence="5">Belongs to the cytochrome P450 family.</text>
</comment>
<keyword evidence="11" id="KW-0408">Iron</keyword>
<comment type="caution">
    <text evidence="15">The sequence shown here is derived from an EMBL/GenBank/DDBJ whole genome shotgun (WGS) entry which is preliminary data.</text>
</comment>
<keyword evidence="10" id="KW-0560">Oxidoreductase</keyword>
<accession>A0A0T6B5T6</accession>
<comment type="cofactor">
    <cofactor evidence="1">
        <name>heme</name>
        <dbReference type="ChEBI" id="CHEBI:30413"/>
    </cofactor>
</comment>
<evidence type="ECO:0000256" key="1">
    <source>
        <dbReference type="ARBA" id="ARBA00001971"/>
    </source>
</evidence>
<sequence>MMYLIAILLVLVVICYLYNKKRYTTWKRLNVPGPEPLFLFGNMRKVAMLQASITDTYDEIYRKFPDCKYVGIYVMDRPAILLRDPEVIEDVLVKNFSNFHDNDLEVKIEHDPVFGNNPFVLRADVWKTKRTQHLLSLTPAKVKVMLPELESCANRMVAYLQMQIEKNGSTCCMESLELAARYTTETVTAVGVNINSNSFSDSTPELRNAGRAIFEPGLMRSIKLYLVFLIPKITSIISLTMMPKSLIEKYKGLILQTLKYRAENNIRKDDFFDHLQEFRGERQSLDEMTAQLGGLYIDGFGTNSGALNFIVYHIAAHQDIQEKLRQEIQEYLERNDGKLTADVVLEMPYLDAVFCGDVLNFTLCQKHVRMHRS</sequence>
<evidence type="ECO:0000256" key="9">
    <source>
        <dbReference type="ARBA" id="ARBA00022848"/>
    </source>
</evidence>
<evidence type="ECO:0000256" key="4">
    <source>
        <dbReference type="ARBA" id="ARBA00004406"/>
    </source>
</evidence>
<dbReference type="Pfam" id="PF00067">
    <property type="entry name" value="p450"/>
    <property type="match status" value="1"/>
</dbReference>
<name>A0A0T6B5T6_9SCAR</name>
<dbReference type="InterPro" id="IPR036396">
    <property type="entry name" value="Cyt_P450_sf"/>
</dbReference>
<dbReference type="Proteomes" id="UP000051574">
    <property type="component" value="Unassembled WGS sequence"/>
</dbReference>
<dbReference type="GO" id="GO:0005506">
    <property type="term" value="F:iron ion binding"/>
    <property type="evidence" value="ECO:0007669"/>
    <property type="project" value="InterPro"/>
</dbReference>
<feature type="transmembrane region" description="Helical" evidence="14">
    <location>
        <begin position="224"/>
        <end position="242"/>
    </location>
</feature>